<organism evidence="1 2">
    <name type="scientific">Actinomadura rugatobispora</name>
    <dbReference type="NCBI Taxonomy" id="1994"/>
    <lineage>
        <taxon>Bacteria</taxon>
        <taxon>Bacillati</taxon>
        <taxon>Actinomycetota</taxon>
        <taxon>Actinomycetes</taxon>
        <taxon>Streptosporangiales</taxon>
        <taxon>Thermomonosporaceae</taxon>
        <taxon>Actinomadura</taxon>
    </lineage>
</organism>
<dbReference type="PANTHER" id="PTHR43881:SF1">
    <property type="entry name" value="GAMMA-GLUTAMYLTRANSPEPTIDASE (AFU_ORTHOLOGUE AFUA_4G13580)"/>
    <property type="match status" value="1"/>
</dbReference>
<proteinExistence type="predicted"/>
<sequence length="561" mass="56975">MPAEPAVPAAEAAEGRDAAARALAGEFGCQGRGPTVGTGGMAASSHPAVSRIGVDVLEAGGNAVDAALAMAAASWLALPGQCGIGGDAFVLLRRPDGTVTAFGGSGFGPDGGDPGFYRERGLDAVPLEGPLAVAVPGAVAALAALHADAASWGLPRLWEPAARMAERGLPCTYKTRDDVVERRAALSRDPGTAAVYLPGGAPPRVGAPLRQPELAATLRRVAADPASFYTGETAERAVSSLAGAGAPFSGGEWAATGEALVGDALTCAYQGVTVHQTPPPTPGWMMLQQALLNDGVLAGLPWLSAEAVHRAAGAARLAFADRFAGCGSENDHWKSLLTADAVAAARARLDAGDPPAPATPAVPVDGDTTSMVVVDGDGTAVSLIHSLAFTFGARVSVPGTGIVLNNRLGRGAYLIDGHPNEVRPRRRPLHTLNAWLVTGRDGALRHVGNTPGGDGQVQWNAQLLSHLLDHGLDPATAVAAPRFTVHPGSDADVIGQPPELRCESRLGRARLDALRALGHDVRVQGPWAAGGSAQIISVDADTGALLGASDPRQDGVALGVQ</sequence>
<dbReference type="PANTHER" id="PTHR43881">
    <property type="entry name" value="GAMMA-GLUTAMYLTRANSPEPTIDASE (AFU_ORTHOLOGUE AFUA_4G13580)"/>
    <property type="match status" value="1"/>
</dbReference>
<keyword evidence="2" id="KW-1185">Reference proteome</keyword>
<evidence type="ECO:0000313" key="2">
    <source>
        <dbReference type="Proteomes" id="UP001596074"/>
    </source>
</evidence>
<dbReference type="EC" id="2.3.2.2" evidence="1"/>
<dbReference type="GO" id="GO:0103068">
    <property type="term" value="F:leukotriene C4 gamma-glutamyl transferase activity"/>
    <property type="evidence" value="ECO:0007669"/>
    <property type="project" value="UniProtKB-EC"/>
</dbReference>
<keyword evidence="1" id="KW-0808">Transferase</keyword>
<protein>
    <submittedName>
        <fullName evidence="1">Gamma-glutamyltransferase</fullName>
        <ecNumber evidence="1">2.3.2.2</ecNumber>
    </submittedName>
</protein>
<evidence type="ECO:0000313" key="1">
    <source>
        <dbReference type="EMBL" id="MFC5749350.1"/>
    </source>
</evidence>
<dbReference type="InterPro" id="IPR043137">
    <property type="entry name" value="GGT_ssub_C"/>
</dbReference>
<dbReference type="RefSeq" id="WP_378285071.1">
    <property type="nucleotide sequence ID" value="NZ_JBHSON010000042.1"/>
</dbReference>
<dbReference type="SUPFAM" id="SSF56235">
    <property type="entry name" value="N-terminal nucleophile aminohydrolases (Ntn hydrolases)"/>
    <property type="match status" value="1"/>
</dbReference>
<dbReference type="Proteomes" id="UP001596074">
    <property type="component" value="Unassembled WGS sequence"/>
</dbReference>
<comment type="caution">
    <text evidence="1">The sequence shown here is derived from an EMBL/GenBank/DDBJ whole genome shotgun (WGS) entry which is preliminary data.</text>
</comment>
<dbReference type="EMBL" id="JBHSON010000042">
    <property type="protein sequence ID" value="MFC5749350.1"/>
    <property type="molecule type" value="Genomic_DNA"/>
</dbReference>
<accession>A0ABW1A1F0</accession>
<dbReference type="InterPro" id="IPR052896">
    <property type="entry name" value="GGT-like_enzyme"/>
</dbReference>
<dbReference type="PRINTS" id="PR01210">
    <property type="entry name" value="GGTRANSPTASE"/>
</dbReference>
<keyword evidence="1" id="KW-0012">Acyltransferase</keyword>
<dbReference type="InterPro" id="IPR029055">
    <property type="entry name" value="Ntn_hydrolases_N"/>
</dbReference>
<dbReference type="Gene3D" id="3.60.20.40">
    <property type="match status" value="1"/>
</dbReference>
<reference evidence="2" key="1">
    <citation type="journal article" date="2019" name="Int. J. Syst. Evol. Microbiol.">
        <title>The Global Catalogue of Microorganisms (GCM) 10K type strain sequencing project: providing services to taxonomists for standard genome sequencing and annotation.</title>
        <authorList>
            <consortium name="The Broad Institute Genomics Platform"/>
            <consortium name="The Broad Institute Genome Sequencing Center for Infectious Disease"/>
            <person name="Wu L."/>
            <person name="Ma J."/>
        </authorList>
    </citation>
    <scope>NUCLEOTIDE SEQUENCE [LARGE SCALE GENOMIC DNA]</scope>
    <source>
        <strain evidence="2">KCTC 42087</strain>
    </source>
</reference>
<dbReference type="InterPro" id="IPR043138">
    <property type="entry name" value="GGT_lsub"/>
</dbReference>
<gene>
    <name evidence="1" type="ORF">ACFPZN_27330</name>
</gene>
<name>A0ABW1A1F0_9ACTN</name>
<dbReference type="Gene3D" id="1.10.246.130">
    <property type="match status" value="1"/>
</dbReference>
<dbReference type="Pfam" id="PF01019">
    <property type="entry name" value="G_glu_transpept"/>
    <property type="match status" value="1"/>
</dbReference>